<comment type="similarity">
    <text evidence="1 3">Belongs to the short-chain dehydrogenases/reductases (SDR) family.</text>
</comment>
<dbReference type="Proteomes" id="UP000235672">
    <property type="component" value="Unassembled WGS sequence"/>
</dbReference>
<reference evidence="4 5" key="1">
    <citation type="submission" date="2016-05" db="EMBL/GenBank/DDBJ databases">
        <title>A degradative enzymes factory behind the ericoid mycorrhizal symbiosis.</title>
        <authorList>
            <consortium name="DOE Joint Genome Institute"/>
            <person name="Martino E."/>
            <person name="Morin E."/>
            <person name="Grelet G."/>
            <person name="Kuo A."/>
            <person name="Kohler A."/>
            <person name="Daghino S."/>
            <person name="Barry K."/>
            <person name="Choi C."/>
            <person name="Cichocki N."/>
            <person name="Clum A."/>
            <person name="Copeland A."/>
            <person name="Hainaut M."/>
            <person name="Haridas S."/>
            <person name="Labutti K."/>
            <person name="Lindquist E."/>
            <person name="Lipzen A."/>
            <person name="Khouja H.-R."/>
            <person name="Murat C."/>
            <person name="Ohm R."/>
            <person name="Olson A."/>
            <person name="Spatafora J."/>
            <person name="Veneault-Fourrey C."/>
            <person name="Henrissat B."/>
            <person name="Grigoriev I."/>
            <person name="Martin F."/>
            <person name="Perotto S."/>
        </authorList>
    </citation>
    <scope>NUCLEOTIDE SEQUENCE [LARGE SCALE GENOMIC DNA]</scope>
    <source>
        <strain evidence="4 5">UAMH 7357</strain>
    </source>
</reference>
<dbReference type="InterPro" id="IPR002347">
    <property type="entry name" value="SDR_fam"/>
</dbReference>
<dbReference type="CDD" id="cd05233">
    <property type="entry name" value="SDR_c"/>
    <property type="match status" value="1"/>
</dbReference>
<dbReference type="PRINTS" id="PR00081">
    <property type="entry name" value="GDHRDH"/>
</dbReference>
<dbReference type="AlphaFoldDB" id="A0A2J6QKG5"/>
<dbReference type="PANTHER" id="PTHR42760">
    <property type="entry name" value="SHORT-CHAIN DEHYDROGENASES/REDUCTASES FAMILY MEMBER"/>
    <property type="match status" value="1"/>
</dbReference>
<evidence type="ECO:0000313" key="4">
    <source>
        <dbReference type="EMBL" id="PMD26727.1"/>
    </source>
</evidence>
<keyword evidence="5" id="KW-1185">Reference proteome</keyword>
<dbReference type="Pfam" id="PF00106">
    <property type="entry name" value="adh_short"/>
    <property type="match status" value="1"/>
</dbReference>
<dbReference type="SUPFAM" id="SSF51735">
    <property type="entry name" value="NAD(P)-binding Rossmann-fold domains"/>
    <property type="match status" value="1"/>
</dbReference>
<dbReference type="PANTHER" id="PTHR42760:SF37">
    <property type="entry name" value="CLAVALDEHYDE DEHYDROGENASE"/>
    <property type="match status" value="1"/>
</dbReference>
<dbReference type="PRINTS" id="PR00080">
    <property type="entry name" value="SDRFAMILY"/>
</dbReference>
<evidence type="ECO:0000313" key="5">
    <source>
        <dbReference type="Proteomes" id="UP000235672"/>
    </source>
</evidence>
<evidence type="ECO:0000256" key="2">
    <source>
        <dbReference type="ARBA" id="ARBA00023002"/>
    </source>
</evidence>
<dbReference type="InterPro" id="IPR036291">
    <property type="entry name" value="NAD(P)-bd_dom_sf"/>
</dbReference>
<evidence type="ECO:0000256" key="3">
    <source>
        <dbReference type="RuleBase" id="RU000363"/>
    </source>
</evidence>
<organism evidence="4 5">
    <name type="scientific">Hyaloscypha hepaticicola</name>
    <dbReference type="NCBI Taxonomy" id="2082293"/>
    <lineage>
        <taxon>Eukaryota</taxon>
        <taxon>Fungi</taxon>
        <taxon>Dikarya</taxon>
        <taxon>Ascomycota</taxon>
        <taxon>Pezizomycotina</taxon>
        <taxon>Leotiomycetes</taxon>
        <taxon>Helotiales</taxon>
        <taxon>Hyaloscyphaceae</taxon>
        <taxon>Hyaloscypha</taxon>
    </lineage>
</organism>
<evidence type="ECO:0000256" key="1">
    <source>
        <dbReference type="ARBA" id="ARBA00006484"/>
    </source>
</evidence>
<dbReference type="GO" id="GO:0016616">
    <property type="term" value="F:oxidoreductase activity, acting on the CH-OH group of donors, NAD or NADP as acceptor"/>
    <property type="evidence" value="ECO:0007669"/>
    <property type="project" value="TreeGrafter"/>
</dbReference>
<dbReference type="OrthoDB" id="1933717at2759"/>
<dbReference type="EMBL" id="KZ613467">
    <property type="protein sequence ID" value="PMD26727.1"/>
    <property type="molecule type" value="Genomic_DNA"/>
</dbReference>
<sequence length="306" mass="33281">MPPPRRTPNMLEGPGDYDVTTQVHSDTYPAISSLSNPSPLNKSVFVVGASRGIGLAIATSFAQAGASHIALGARSSLDSLKQTLLAAAAKANRQEPKILCVKLDVTSQQSTEEAAKLVEQEFGKLDVLINNAGVIGEMKFLLDGDPDVWWHTWNVNVKGPYLMTRAFLPLILKGGDKTIISTSSVGAHLVSPGMSDYQSTKLAILRLMQSVSEDYKEQGVVAYSIHPGNVATDMVGGPGLEKLPEHLKHIFIDTAELSADTLVFLVREKRDWLAGRYVNCTWDMPELMAQKEEIVKGDKLKVRLVT</sequence>
<name>A0A2J6QKG5_9HELO</name>
<gene>
    <name evidence="4" type="ORF">NA56DRAFT_617502</name>
</gene>
<dbReference type="Gene3D" id="3.40.50.720">
    <property type="entry name" value="NAD(P)-binding Rossmann-like Domain"/>
    <property type="match status" value="1"/>
</dbReference>
<accession>A0A2J6QKG5</accession>
<proteinExistence type="inferred from homology"/>
<keyword evidence="2" id="KW-0560">Oxidoreductase</keyword>
<protein>
    <submittedName>
        <fullName evidence="4">Putative 2-(R)-hydroxypropyl-CoM dehydrogenase</fullName>
    </submittedName>
</protein>